<keyword evidence="6" id="KW-0862">Zinc</keyword>
<keyword evidence="9" id="KW-0012">Acyltransferase</keyword>
<keyword evidence="3 14" id="KW-0808">Transferase</keyword>
<evidence type="ECO:0000256" key="4">
    <source>
        <dbReference type="ARBA" id="ARBA00022723"/>
    </source>
</evidence>
<feature type="region of interest" description="Disordered" evidence="11">
    <location>
        <begin position="211"/>
        <end position="380"/>
    </location>
</feature>
<feature type="compositionally biased region" description="Basic and acidic residues" evidence="11">
    <location>
        <begin position="261"/>
        <end position="270"/>
    </location>
</feature>
<dbReference type="GO" id="GO:0000785">
    <property type="term" value="C:chromatin"/>
    <property type="evidence" value="ECO:0007669"/>
    <property type="project" value="TreeGrafter"/>
</dbReference>
<dbReference type="InterPro" id="IPR028005">
    <property type="entry name" value="AcTrfase_ESCO_Znf_dom"/>
</dbReference>
<evidence type="ECO:0000256" key="8">
    <source>
        <dbReference type="ARBA" id="ARBA00023306"/>
    </source>
</evidence>
<dbReference type="Proteomes" id="UP000618051">
    <property type="component" value="Unassembled WGS sequence"/>
</dbReference>
<organism evidence="14">
    <name type="scientific">Lamprotornis superbus</name>
    <dbReference type="NCBI Taxonomy" id="245042"/>
    <lineage>
        <taxon>Eukaryota</taxon>
        <taxon>Metazoa</taxon>
        <taxon>Chordata</taxon>
        <taxon>Craniata</taxon>
        <taxon>Vertebrata</taxon>
        <taxon>Euteleostomi</taxon>
        <taxon>Archelosauria</taxon>
        <taxon>Archosauria</taxon>
        <taxon>Dinosauria</taxon>
        <taxon>Saurischia</taxon>
        <taxon>Theropoda</taxon>
        <taxon>Coelurosauria</taxon>
        <taxon>Aves</taxon>
        <taxon>Neognathae</taxon>
        <taxon>Neoaves</taxon>
        <taxon>Telluraves</taxon>
        <taxon>Australaves</taxon>
        <taxon>Passeriformes</taxon>
        <taxon>Sturnidae</taxon>
        <taxon>Lamprotornis</taxon>
    </lineage>
</organism>
<reference evidence="14" key="1">
    <citation type="submission" date="2020-10" db="EMBL/GenBank/DDBJ databases">
        <title>Feather gene expression reveals the developmental basis of iridescence in African starlings.</title>
        <authorList>
            <person name="Rubenstein D.R."/>
        </authorList>
    </citation>
    <scope>NUCLEOTIDE SEQUENCE</scope>
    <source>
        <strain evidence="14">SS15</strain>
        <tissue evidence="14">Liver</tissue>
    </source>
</reference>
<sequence length="1810" mass="201764">GCACASRTTSRPPRSFPPEDAPSPPGEAGPAAGGARRAGAGGTDGAVSRRCRGGARLWAEMAAQKRKSTLVEPSAKRPKLDKNNKPSLSKKEKEVSDTKHGSNKSKPNQCAVQEKTVLKTSVKPNSDNTNELEVGTRMTTRSSALNSNNRTIPGKTVQQQQPKSAKNKEVCQKKSVQEIPKSKCLIAPNEPVMRRSQRLQQLTEVHVPARSLRSREVKEEKILEVKHSSQAKKHAHSVASKPLKSAGGKTEQKNTKIKTNNKNEDKEVHVEVTSSLKKCKADNKKNNSSSFQHNLQGSSSCPDESLEEVKKDQKGPVSPNSNNTKKAETDSLNPNSTASKEKQQTHQNIKPSTKPKNTSQPSVSETNVADQPENDAKSKRVSILELCEEIAGEIESDTVEVKKNSPNAEDSKAEEKHDDTQLQQSEMLTQKEPSQSTQCKRFFPSKKAMPVKCTLNGRNNSSNKNSKWTKIKLLKASNVKQSNSNSPNVPKLPFLKDFPEVSEASQMAVEAELSKAQGKLSTRLFENESTTCVQEKSDPSSERAGAKEVTLETKQPTRKGAENGLLPNLTKPLCEPRPDEEFRLYLESDPESSPIKCVTAPRPPKQLKKEPRESEPQDLAPTQLMQTSLTSQTSESENRAPLSNPSLASKCSNLPSSEEHIQKLKEAGKDGDKQLITDGGQKRFGAISCNICGMLYTVSNPEDETQHLLFHNQFISAVKYVVLLIIHHECGSEEELITSIFLNTHNGWKKERILAEYPDGKIIMVLPDDPKYALKKVEEIREMVDNDLGFQQTPLMCYSRTKTLLFISNDKKVIGCLIAEHIQWGYRVIEEKVPEISSENEKVIFERQKAWCCSTSPEPAICGISRIWVFSMMRRKKIASRMIECLRSNFIYGSYLSKEEIAFSDPTPDGKLFATQYCGTGQFLCFPVLECWAPAPAPTASTFLTEFQAVPSDIEAGSVTVQLLWATTLTGCTWEKHNMLKINAPRSPGSRPSSYKVFSKRSLYVASRKEIEWFIITTVGSLKLIPNRGRPFLPGIHVLFFGRSHPLPKKHQNAISSCISSGDLVVGSTIPSMSLCLLPLSLPCTAQEGTGENFKIATQDAQQRCVITFEKPKPLEEVCTNEGVTEIEQKPTEEHSFTVDIDRVWARANVAVDGQYRVLEVMNGLGEEFVGCVLKEFLQEELRRGCQQCVLAVRGTDSVTTDSIATTRKGKSENDLQKYSNPEFSQLNCEVWEVFFSKLLKRQMRRPLLLVRRLKSTSSQKYLDMKHKITKPAVWLLCTSIHTLPAEMHQYRLSRGFWRSSDMVPLQIFCRALKTHSFNMPLADSHLMIQPDTECEIKSSESQLALTGCNSSQKHTGSLKTVAGAQGEKPQGHLRPAEIGFIWNTLVWEEEELGMREMSLGHSCAAVSAGSEQGPSVGGYQPGLLVEAVHVPQDAGVVHDHDEGPHALALHSQLLQAKKNKLSIQENKFRSSSPQCSAAVNIYLLLTKALQFKYINAWMVSLTNSSIVEHAWQDKHDVVGPVFSEVQVADAFHSMVEVQESVFMTSARWGEDRTLDCIQILLEHKILRSLITATHMNWMLEMEKRMFALKKPILRTELFINIYKEKSNIQIHTHKHAYILGKNSKSISPEDSKSTAACGGASTAACTVIQTPQQEHYCIATHKLLLRRMHRYIQSEEEVGLAISHHSSLSPLRMEELNNSISEKVKRYFAEDLNVWPVVIARLSNFAVFCMICNNTLQKQPPGVESPGARCLSLIAEVRVVLPGCRPLPVVQRLLFTAHVLVKQRPQRAQPRHISMRQEGRGGRQIPIFL</sequence>
<dbReference type="PANTHER" id="PTHR45884">
    <property type="entry name" value="N-ACETYLTRANSFERASE ECO"/>
    <property type="match status" value="1"/>
</dbReference>
<feature type="compositionally biased region" description="Basic and acidic residues" evidence="11">
    <location>
        <begin position="574"/>
        <end position="586"/>
    </location>
</feature>
<feature type="compositionally biased region" description="Polar residues" evidence="11">
    <location>
        <begin position="641"/>
        <end position="656"/>
    </location>
</feature>
<evidence type="ECO:0000313" key="15">
    <source>
        <dbReference type="EMBL" id="KAI1243327.1"/>
    </source>
</evidence>
<feature type="non-terminal residue" evidence="14">
    <location>
        <position position="1810"/>
    </location>
</feature>
<dbReference type="Pfam" id="PF13878">
    <property type="entry name" value="zf-C2H2_3"/>
    <property type="match status" value="1"/>
</dbReference>
<comment type="subcellular location">
    <subcellularLocation>
        <location evidence="1">Nucleus</location>
    </subcellularLocation>
</comment>
<feature type="compositionally biased region" description="Basic and acidic residues" evidence="11">
    <location>
        <begin position="213"/>
        <end position="227"/>
    </location>
</feature>
<evidence type="ECO:0000256" key="1">
    <source>
        <dbReference type="ARBA" id="ARBA00004123"/>
    </source>
</evidence>
<evidence type="ECO:0000259" key="12">
    <source>
        <dbReference type="Pfam" id="PF13878"/>
    </source>
</evidence>
<feature type="compositionally biased region" description="Polar residues" evidence="11">
    <location>
        <begin position="421"/>
        <end position="439"/>
    </location>
</feature>
<feature type="compositionally biased region" description="Polar residues" evidence="11">
    <location>
        <begin position="318"/>
        <end position="338"/>
    </location>
</feature>
<feature type="region of interest" description="Disordered" evidence="11">
    <location>
        <begin position="1"/>
        <end position="174"/>
    </location>
</feature>
<feature type="region of interest" description="Disordered" evidence="11">
    <location>
        <begin position="513"/>
        <end position="659"/>
    </location>
</feature>
<proteinExistence type="inferred from homology"/>
<comment type="catalytic activity">
    <reaction evidence="10">
        <text>L-lysyl-[protein] + acetyl-CoA = N(6)-acetyl-L-lysyl-[protein] + CoA + H(+)</text>
        <dbReference type="Rhea" id="RHEA:45948"/>
        <dbReference type="Rhea" id="RHEA-COMP:9752"/>
        <dbReference type="Rhea" id="RHEA-COMP:10731"/>
        <dbReference type="ChEBI" id="CHEBI:15378"/>
        <dbReference type="ChEBI" id="CHEBI:29969"/>
        <dbReference type="ChEBI" id="CHEBI:57287"/>
        <dbReference type="ChEBI" id="CHEBI:57288"/>
        <dbReference type="ChEBI" id="CHEBI:61930"/>
    </reaction>
</comment>
<feature type="domain" description="N-acetyltransferase ESCO acetyl-transferase" evidence="13">
    <location>
        <begin position="858"/>
        <end position="925"/>
    </location>
</feature>
<name>A0A835NX64_9PASS</name>
<reference evidence="15" key="3">
    <citation type="submission" date="2022-01" db="EMBL/GenBank/DDBJ databases">
        <authorList>
            <person name="Rubenstein D.R."/>
        </authorList>
    </citation>
    <scope>NUCLEOTIDE SEQUENCE</scope>
    <source>
        <strain evidence="15">SS15</strain>
        <tissue evidence="15">Liver</tissue>
    </source>
</reference>
<evidence type="ECO:0000259" key="13">
    <source>
        <dbReference type="Pfam" id="PF13880"/>
    </source>
</evidence>
<evidence type="ECO:0000256" key="2">
    <source>
        <dbReference type="ARBA" id="ARBA00005816"/>
    </source>
</evidence>
<feature type="compositionally biased region" description="Low complexity" evidence="11">
    <location>
        <begin position="622"/>
        <end position="635"/>
    </location>
</feature>
<feature type="domain" description="N-acetyltransferase ESCO zinc-finger" evidence="12">
    <location>
        <begin position="674"/>
        <end position="713"/>
    </location>
</feature>
<dbReference type="GO" id="GO:0007064">
    <property type="term" value="P:mitotic sister chromatid cohesion"/>
    <property type="evidence" value="ECO:0007669"/>
    <property type="project" value="TreeGrafter"/>
</dbReference>
<dbReference type="GO" id="GO:0061733">
    <property type="term" value="F:protein-lysine-acetyltransferase activity"/>
    <property type="evidence" value="ECO:0007669"/>
    <property type="project" value="TreeGrafter"/>
</dbReference>
<dbReference type="OrthoDB" id="428854at2759"/>
<feature type="compositionally biased region" description="Polar residues" evidence="11">
    <location>
        <begin position="118"/>
        <end position="164"/>
    </location>
</feature>
<feature type="compositionally biased region" description="Basic and acidic residues" evidence="11">
    <location>
        <begin position="535"/>
        <end position="551"/>
    </location>
</feature>
<evidence type="ECO:0000256" key="9">
    <source>
        <dbReference type="ARBA" id="ARBA00023315"/>
    </source>
</evidence>
<evidence type="ECO:0000313" key="14">
    <source>
        <dbReference type="EMBL" id="KAG0123893.1"/>
    </source>
</evidence>
<keyword evidence="16" id="KW-1185">Reference proteome</keyword>
<evidence type="ECO:0000256" key="6">
    <source>
        <dbReference type="ARBA" id="ARBA00022833"/>
    </source>
</evidence>
<keyword evidence="4" id="KW-0479">Metal-binding</keyword>
<feature type="compositionally biased region" description="Low complexity" evidence="11">
    <location>
        <begin position="1"/>
        <end position="13"/>
    </location>
</feature>
<reference evidence="15 16" key="2">
    <citation type="journal article" date="2021" name="J. Hered.">
        <title>Feather Gene Expression Elucidates the Developmental Basis of Plumage Iridescence in African Starlings.</title>
        <authorList>
            <person name="Rubenstein D.R."/>
            <person name="Corvelo A."/>
            <person name="MacManes M.D."/>
            <person name="Maia R."/>
            <person name="Narzisi G."/>
            <person name="Rousaki A."/>
            <person name="Vandenabeele P."/>
            <person name="Shawkey M.D."/>
            <person name="Solomon J."/>
        </authorList>
    </citation>
    <scope>NUCLEOTIDE SEQUENCE [LARGE SCALE GENOMIC DNA]</scope>
    <source>
        <strain evidence="15">SS15</strain>
    </source>
</reference>
<evidence type="ECO:0000256" key="5">
    <source>
        <dbReference type="ARBA" id="ARBA00022771"/>
    </source>
</evidence>
<feature type="compositionally biased region" description="Polar residues" evidence="11">
    <location>
        <begin position="345"/>
        <end position="369"/>
    </location>
</feature>
<dbReference type="GO" id="GO:0005634">
    <property type="term" value="C:nucleus"/>
    <property type="evidence" value="ECO:0007669"/>
    <property type="project" value="UniProtKB-SubCell"/>
</dbReference>
<accession>A0A835NX64</accession>
<dbReference type="Pfam" id="PF13880">
    <property type="entry name" value="Acetyltransf_13"/>
    <property type="match status" value="1"/>
</dbReference>
<dbReference type="EMBL" id="JADDUC020000001">
    <property type="protein sequence ID" value="KAI1243327.1"/>
    <property type="molecule type" value="Genomic_DNA"/>
</dbReference>
<feature type="compositionally biased region" description="Low complexity" evidence="11">
    <location>
        <begin position="28"/>
        <end position="38"/>
    </location>
</feature>
<keyword evidence="7" id="KW-0539">Nucleus</keyword>
<dbReference type="PANTHER" id="PTHR45884:SF1">
    <property type="entry name" value="N-ACETYLTRANSFERASE ESCO1"/>
    <property type="match status" value="1"/>
</dbReference>
<keyword evidence="5" id="KW-0863">Zinc-finger</keyword>
<dbReference type="EMBL" id="JADDUC010000026">
    <property type="protein sequence ID" value="KAG0123893.1"/>
    <property type="molecule type" value="Genomic_DNA"/>
</dbReference>
<gene>
    <name evidence="15" type="ORF">IHE44_0000922</name>
    <name evidence="14" type="ORF">IHE44_007044</name>
</gene>
<evidence type="ECO:0000256" key="3">
    <source>
        <dbReference type="ARBA" id="ARBA00022679"/>
    </source>
</evidence>
<feature type="region of interest" description="Disordered" evidence="11">
    <location>
        <begin position="394"/>
        <end position="439"/>
    </location>
</feature>
<comment type="caution">
    <text evidence="14">The sequence shown here is derived from an EMBL/GenBank/DDBJ whole genome shotgun (WGS) entry which is preliminary data.</text>
</comment>
<protein>
    <submittedName>
        <fullName evidence="14">N-acetyltransferase ESCO1</fullName>
    </submittedName>
</protein>
<comment type="similarity">
    <text evidence="2">Belongs to the acetyltransferase family. ECO subfamily.</text>
</comment>
<evidence type="ECO:0000313" key="16">
    <source>
        <dbReference type="Proteomes" id="UP000618051"/>
    </source>
</evidence>
<dbReference type="GO" id="GO:0008270">
    <property type="term" value="F:zinc ion binding"/>
    <property type="evidence" value="ECO:0007669"/>
    <property type="project" value="UniProtKB-KW"/>
</dbReference>
<feature type="compositionally biased region" description="Pro residues" evidence="11">
    <location>
        <begin position="14"/>
        <end position="27"/>
    </location>
</feature>
<evidence type="ECO:0000256" key="10">
    <source>
        <dbReference type="ARBA" id="ARBA00047902"/>
    </source>
</evidence>
<feature type="compositionally biased region" description="Basic and acidic residues" evidence="11">
    <location>
        <begin position="74"/>
        <end position="100"/>
    </location>
</feature>
<dbReference type="InterPro" id="IPR028009">
    <property type="entry name" value="ESCO_Acetyltransf_dom"/>
</dbReference>
<feature type="compositionally biased region" description="Basic and acidic residues" evidence="11">
    <location>
        <begin position="399"/>
        <end position="420"/>
    </location>
</feature>
<evidence type="ECO:0000256" key="7">
    <source>
        <dbReference type="ARBA" id="ARBA00023242"/>
    </source>
</evidence>
<evidence type="ECO:0000256" key="11">
    <source>
        <dbReference type="SAM" id="MobiDB-lite"/>
    </source>
</evidence>
<keyword evidence="8" id="KW-0131">Cell cycle</keyword>
<feature type="compositionally biased region" description="Polar residues" evidence="11">
    <location>
        <begin position="286"/>
        <end position="302"/>
    </location>
</feature>